<dbReference type="PROSITE" id="PS51719">
    <property type="entry name" value="G_SEPTIN"/>
    <property type="match status" value="1"/>
</dbReference>
<evidence type="ECO:0000256" key="10">
    <source>
        <dbReference type="SAM" id="MobiDB-lite"/>
    </source>
</evidence>
<comment type="subcellular location">
    <subcellularLocation>
        <location evidence="1">Cytoplasm</location>
    </subcellularLocation>
</comment>
<dbReference type="GO" id="GO:0005525">
    <property type="term" value="F:GTP binding"/>
    <property type="evidence" value="ECO:0007669"/>
    <property type="project" value="UniProtKB-UniRule"/>
</dbReference>
<keyword evidence="13" id="KW-1185">Reference proteome</keyword>
<dbReference type="PIRSF" id="PIRSF006698">
    <property type="entry name" value="Septin"/>
    <property type="match status" value="1"/>
</dbReference>
<keyword evidence="3" id="KW-0132">Cell division</keyword>
<evidence type="ECO:0000259" key="11">
    <source>
        <dbReference type="PROSITE" id="PS51719"/>
    </source>
</evidence>
<reference evidence="12" key="1">
    <citation type="submission" date="2021-01" db="UniProtKB">
        <authorList>
            <consortium name="EnsemblMetazoa"/>
        </authorList>
    </citation>
    <scope>IDENTIFICATION</scope>
</reference>
<dbReference type="SUPFAM" id="SSF52540">
    <property type="entry name" value="P-loop containing nucleoside triphosphate hydrolases"/>
    <property type="match status" value="1"/>
</dbReference>
<dbReference type="Proteomes" id="UP000594262">
    <property type="component" value="Unplaced"/>
</dbReference>
<evidence type="ECO:0000256" key="7">
    <source>
        <dbReference type="PIRNR" id="PIRNR006698"/>
    </source>
</evidence>
<accession>A0A7M5VH53</accession>
<evidence type="ECO:0000313" key="13">
    <source>
        <dbReference type="Proteomes" id="UP000594262"/>
    </source>
</evidence>
<protein>
    <recommendedName>
        <fullName evidence="7">Septin</fullName>
    </recommendedName>
</protein>
<dbReference type="GO" id="GO:0051301">
    <property type="term" value="P:cell division"/>
    <property type="evidence" value="ECO:0007669"/>
    <property type="project" value="UniProtKB-KW"/>
</dbReference>
<evidence type="ECO:0000256" key="4">
    <source>
        <dbReference type="ARBA" id="ARBA00022741"/>
    </source>
</evidence>
<dbReference type="RefSeq" id="XP_066930116.1">
    <property type="nucleotide sequence ID" value="XM_067074015.1"/>
</dbReference>
<feature type="region of interest" description="Disordered" evidence="10">
    <location>
        <begin position="372"/>
        <end position="392"/>
    </location>
</feature>
<dbReference type="InterPro" id="IPR030379">
    <property type="entry name" value="G_SEPTIN_dom"/>
</dbReference>
<keyword evidence="6" id="KW-0131">Cell cycle</keyword>
<dbReference type="PANTHER" id="PTHR18884">
    <property type="entry name" value="SEPTIN"/>
    <property type="match status" value="1"/>
</dbReference>
<feature type="compositionally biased region" description="Polar residues" evidence="10">
    <location>
        <begin position="47"/>
        <end position="62"/>
    </location>
</feature>
<proteinExistence type="inferred from homology"/>
<evidence type="ECO:0000256" key="6">
    <source>
        <dbReference type="ARBA" id="ARBA00023306"/>
    </source>
</evidence>
<comment type="similarity">
    <text evidence="7 8">Belongs to the TRAFAC class TrmE-Era-EngA-EngB-Septin-like GTPase superfamily. Septin GTPase family.</text>
</comment>
<keyword evidence="9" id="KW-0175">Coiled coil</keyword>
<feature type="region of interest" description="Disordered" evidence="10">
    <location>
        <begin position="36"/>
        <end position="68"/>
    </location>
</feature>
<dbReference type="InterPro" id="IPR016491">
    <property type="entry name" value="Septin"/>
</dbReference>
<dbReference type="Gene3D" id="3.40.50.300">
    <property type="entry name" value="P-loop containing nucleotide triphosphate hydrolases"/>
    <property type="match status" value="1"/>
</dbReference>
<dbReference type="CDD" id="cd01850">
    <property type="entry name" value="CDC_Septin"/>
    <property type="match status" value="1"/>
</dbReference>
<dbReference type="OrthoDB" id="416553at2759"/>
<dbReference type="Pfam" id="PF00735">
    <property type="entry name" value="Septin"/>
    <property type="match status" value="1"/>
</dbReference>
<dbReference type="AlphaFoldDB" id="A0A7M5VH53"/>
<keyword evidence="2" id="KW-0963">Cytoplasm</keyword>
<dbReference type="EnsemblMetazoa" id="CLYHEMT011626.4">
    <property type="protein sequence ID" value="CLYHEMP011626.4"/>
    <property type="gene ID" value="CLYHEMG011626"/>
</dbReference>
<keyword evidence="5 8" id="KW-0342">GTP-binding</keyword>
<name>A0A7M5VH53_9CNID</name>
<evidence type="ECO:0000256" key="9">
    <source>
        <dbReference type="SAM" id="Coils"/>
    </source>
</evidence>
<sequence>MAKVPPPTAEKKIRIVKKPVTIIKEIEEEKLKVKDFIEPERKPPGRNNVSNRLSGASFSHTPSPKIVPTKQVSKEDAGIYVGFANLPNQVHRKSVKRGFEFTLMVVGESGLGKSTLVDSLFLTSLYSERETLTAVNRIKRTVSVSQSTVEIEEKGVKLKLTVVDTPGFGDSIDNSDSWSPIVSYIDEQYEAYLRDESGLNRRNIIDNRVHCCLYFINPCGHGLKPQDVAVMKCLHDKVNIVPVIAKADTLTKKEVKELKQRILREIYENQIQIYQFPEADEEEDDEEFIAVNKELKNSVPFAVVGSNTVYEVNGKKVRGRIYPWGVVDIENPAHCDFTMLRNMLIRTHMQDLKDVTQDTHYENYRAKKLASGEPLEVSENGGGGRASQELDSRDALLMEKEAELRRMQEMIAKMQASMLQQQQNVS</sequence>
<evidence type="ECO:0000256" key="1">
    <source>
        <dbReference type="ARBA" id="ARBA00004496"/>
    </source>
</evidence>
<dbReference type="InterPro" id="IPR027417">
    <property type="entry name" value="P-loop_NTPase"/>
</dbReference>
<dbReference type="FunFam" id="3.40.50.300:FF:000064">
    <property type="entry name" value="Septin 4"/>
    <property type="match status" value="1"/>
</dbReference>
<evidence type="ECO:0000256" key="2">
    <source>
        <dbReference type="ARBA" id="ARBA00022490"/>
    </source>
</evidence>
<feature type="coiled-coil region" evidence="9">
    <location>
        <begin position="397"/>
        <end position="424"/>
    </location>
</feature>
<organism evidence="12 13">
    <name type="scientific">Clytia hemisphaerica</name>
    <dbReference type="NCBI Taxonomy" id="252671"/>
    <lineage>
        <taxon>Eukaryota</taxon>
        <taxon>Metazoa</taxon>
        <taxon>Cnidaria</taxon>
        <taxon>Hydrozoa</taxon>
        <taxon>Hydroidolina</taxon>
        <taxon>Leptothecata</taxon>
        <taxon>Obeliida</taxon>
        <taxon>Clytiidae</taxon>
        <taxon>Clytia</taxon>
    </lineage>
</organism>
<evidence type="ECO:0000256" key="8">
    <source>
        <dbReference type="RuleBase" id="RU004560"/>
    </source>
</evidence>
<dbReference type="GO" id="GO:0005737">
    <property type="term" value="C:cytoplasm"/>
    <property type="evidence" value="ECO:0007669"/>
    <property type="project" value="UniProtKB-SubCell"/>
</dbReference>
<evidence type="ECO:0000256" key="5">
    <source>
        <dbReference type="ARBA" id="ARBA00023134"/>
    </source>
</evidence>
<keyword evidence="4 8" id="KW-0547">Nucleotide-binding</keyword>
<evidence type="ECO:0000256" key="3">
    <source>
        <dbReference type="ARBA" id="ARBA00022618"/>
    </source>
</evidence>
<dbReference type="GeneID" id="136817701"/>
<evidence type="ECO:0000313" key="12">
    <source>
        <dbReference type="EnsemblMetazoa" id="CLYHEMP011626.4"/>
    </source>
</evidence>
<feature type="domain" description="Septin-type G" evidence="11">
    <location>
        <begin position="97"/>
        <end position="371"/>
    </location>
</feature>